<feature type="transmembrane region" description="Helical" evidence="1">
    <location>
        <begin position="227"/>
        <end position="247"/>
    </location>
</feature>
<dbReference type="EMBL" id="MFJB01000044">
    <property type="protein sequence ID" value="OGF99905.1"/>
    <property type="molecule type" value="Genomic_DNA"/>
</dbReference>
<feature type="transmembrane region" description="Helical" evidence="1">
    <location>
        <begin position="194"/>
        <end position="215"/>
    </location>
</feature>
<gene>
    <name evidence="2" type="ORF">A2153_02020</name>
</gene>
<feature type="transmembrane region" description="Helical" evidence="1">
    <location>
        <begin position="129"/>
        <end position="156"/>
    </location>
</feature>
<keyword evidence="1" id="KW-1133">Transmembrane helix</keyword>
<accession>A0A1F5YIA5</accession>
<feature type="transmembrane region" description="Helical" evidence="1">
    <location>
        <begin position="317"/>
        <end position="338"/>
    </location>
</feature>
<name>A0A1F5YIA5_9BACT</name>
<reference evidence="2 3" key="1">
    <citation type="journal article" date="2016" name="Nat. Commun.">
        <title>Thousands of microbial genomes shed light on interconnected biogeochemical processes in an aquifer system.</title>
        <authorList>
            <person name="Anantharaman K."/>
            <person name="Brown C.T."/>
            <person name="Hug L.A."/>
            <person name="Sharon I."/>
            <person name="Castelle C.J."/>
            <person name="Probst A.J."/>
            <person name="Thomas B.C."/>
            <person name="Singh A."/>
            <person name="Wilkins M.J."/>
            <person name="Karaoz U."/>
            <person name="Brodie E.L."/>
            <person name="Williams K.H."/>
            <person name="Hubbard S.S."/>
            <person name="Banfield J.F."/>
        </authorList>
    </citation>
    <scope>NUCLEOTIDE SEQUENCE [LARGE SCALE GENOMIC DNA]</scope>
</reference>
<organism evidence="2 3">
    <name type="scientific">Candidatus Gottesmanbacteria bacterium RBG_16_38_7b</name>
    <dbReference type="NCBI Taxonomy" id="1798372"/>
    <lineage>
        <taxon>Bacteria</taxon>
        <taxon>Candidatus Gottesmaniibacteriota</taxon>
    </lineage>
</organism>
<feature type="transmembrane region" description="Helical" evidence="1">
    <location>
        <begin position="259"/>
        <end position="278"/>
    </location>
</feature>
<dbReference type="AlphaFoldDB" id="A0A1F5YIA5"/>
<evidence type="ECO:0000313" key="2">
    <source>
        <dbReference type="EMBL" id="OGF99905.1"/>
    </source>
</evidence>
<feature type="transmembrane region" description="Helical" evidence="1">
    <location>
        <begin position="81"/>
        <end position="96"/>
    </location>
</feature>
<keyword evidence="1" id="KW-0472">Membrane</keyword>
<feature type="transmembrane region" description="Helical" evidence="1">
    <location>
        <begin position="50"/>
        <end position="69"/>
    </location>
</feature>
<feature type="transmembrane region" description="Helical" evidence="1">
    <location>
        <begin position="162"/>
        <end position="182"/>
    </location>
</feature>
<proteinExistence type="predicted"/>
<evidence type="ECO:0000256" key="1">
    <source>
        <dbReference type="SAM" id="Phobius"/>
    </source>
</evidence>
<feature type="transmembrane region" description="Helical" evidence="1">
    <location>
        <begin position="290"/>
        <end position="310"/>
    </location>
</feature>
<protein>
    <recommendedName>
        <fullName evidence="4">Glycosyltransferase RgtA/B/C/D-like domain-containing protein</fullName>
    </recommendedName>
</protein>
<evidence type="ECO:0000313" key="3">
    <source>
        <dbReference type="Proteomes" id="UP000177396"/>
    </source>
</evidence>
<keyword evidence="1" id="KW-0812">Transmembrane</keyword>
<sequence length="392" mass="45095">MFFFQDDIGLLIQHATYDFWRFLFLPQAEHFAPLLHALTFLEYQLFGLNFYGYFFVSLFFHFINLFLLYRILKMLQLPEKLSLAVSMLFFINLTFVEPLLWFSAQGVILANIFIALTFFFWLKKSLLLYIFLLAASFSYSTGVGLGIIFGLIGLIYKKFIPAYFILGILSILVGPLVATSSLGQITPQFPNRLLNTLQFLAFVIGGVGRGVFGRLFLPGFEPRHFEIAKTLLSFLPFAAISALVFSLQKSSANKFRQLLFSLSLLIVYPYIWAGAIRYQFGIKQALSERYAYPSLYFTVILIGVILNYFFAKKILSFYKIIIALISILLIFQTFNFYIKAVEFEKRPLLTKKYFSDLKKKLEKNDTVPDLPLPSYINQPLTVSDLLPLISPL</sequence>
<dbReference type="Proteomes" id="UP000177396">
    <property type="component" value="Unassembled WGS sequence"/>
</dbReference>
<evidence type="ECO:0008006" key="4">
    <source>
        <dbReference type="Google" id="ProtNLM"/>
    </source>
</evidence>
<feature type="transmembrane region" description="Helical" evidence="1">
    <location>
        <begin position="102"/>
        <end position="122"/>
    </location>
</feature>
<comment type="caution">
    <text evidence="2">The sequence shown here is derived from an EMBL/GenBank/DDBJ whole genome shotgun (WGS) entry which is preliminary data.</text>
</comment>